<feature type="transmembrane region" description="Helical" evidence="1">
    <location>
        <begin position="526"/>
        <end position="544"/>
    </location>
</feature>
<evidence type="ECO:0000256" key="1">
    <source>
        <dbReference type="SAM" id="Phobius"/>
    </source>
</evidence>
<proteinExistence type="predicted"/>
<protein>
    <recommendedName>
        <fullName evidence="4">DUF2157 domain-containing protein</fullName>
    </recommendedName>
</protein>
<gene>
    <name evidence="2" type="ORF">DXZ20_04285</name>
</gene>
<feature type="transmembrane region" description="Helical" evidence="1">
    <location>
        <begin position="1184"/>
        <end position="1202"/>
    </location>
</feature>
<feature type="transmembrane region" description="Helical" evidence="1">
    <location>
        <begin position="812"/>
        <end position="833"/>
    </location>
</feature>
<accession>A0A6M0RGR7</accession>
<dbReference type="EMBL" id="QXHD01000004">
    <property type="protein sequence ID" value="NEZ54922.1"/>
    <property type="molecule type" value="Genomic_DNA"/>
</dbReference>
<feature type="transmembrane region" description="Helical" evidence="1">
    <location>
        <begin position="234"/>
        <end position="255"/>
    </location>
</feature>
<feature type="transmembrane region" description="Helical" evidence="1">
    <location>
        <begin position="845"/>
        <end position="878"/>
    </location>
</feature>
<evidence type="ECO:0000313" key="2">
    <source>
        <dbReference type="EMBL" id="NEZ54922.1"/>
    </source>
</evidence>
<feature type="transmembrane region" description="Helical" evidence="1">
    <location>
        <begin position="496"/>
        <end position="520"/>
    </location>
</feature>
<feature type="transmembrane region" description="Helical" evidence="1">
    <location>
        <begin position="1258"/>
        <end position="1277"/>
    </location>
</feature>
<feature type="transmembrane region" description="Helical" evidence="1">
    <location>
        <begin position="556"/>
        <end position="572"/>
    </location>
</feature>
<keyword evidence="1" id="KW-1133">Transmembrane helix</keyword>
<name>A0A6M0RGR7_9CYAN</name>
<feature type="transmembrane region" description="Helical" evidence="1">
    <location>
        <begin position="169"/>
        <end position="185"/>
    </location>
</feature>
<feature type="transmembrane region" description="Helical" evidence="1">
    <location>
        <begin position="685"/>
        <end position="703"/>
    </location>
</feature>
<feature type="transmembrane region" description="Helical" evidence="1">
    <location>
        <begin position="723"/>
        <end position="745"/>
    </location>
</feature>
<keyword evidence="3" id="KW-1185">Reference proteome</keyword>
<feature type="transmembrane region" description="Helical" evidence="1">
    <location>
        <begin position="275"/>
        <end position="299"/>
    </location>
</feature>
<feature type="transmembrane region" description="Helical" evidence="1">
    <location>
        <begin position="959"/>
        <end position="976"/>
    </location>
</feature>
<feature type="transmembrane region" description="Helical" evidence="1">
    <location>
        <begin position="1152"/>
        <end position="1172"/>
    </location>
</feature>
<feature type="transmembrane region" description="Helical" evidence="1">
    <location>
        <begin position="102"/>
        <end position="128"/>
    </location>
</feature>
<evidence type="ECO:0008006" key="4">
    <source>
        <dbReference type="Google" id="ProtNLM"/>
    </source>
</evidence>
<feature type="transmembrane region" description="Helical" evidence="1">
    <location>
        <begin position="652"/>
        <end position="673"/>
    </location>
</feature>
<feature type="transmembrane region" description="Helical" evidence="1">
    <location>
        <begin position="344"/>
        <end position="362"/>
    </location>
</feature>
<feature type="transmembrane region" description="Helical" evidence="1">
    <location>
        <begin position="1091"/>
        <end position="1117"/>
    </location>
</feature>
<keyword evidence="1" id="KW-0472">Membrane</keyword>
<feature type="transmembrane region" description="Helical" evidence="1">
    <location>
        <begin position="1233"/>
        <end position="1252"/>
    </location>
</feature>
<feature type="transmembrane region" description="Helical" evidence="1">
    <location>
        <begin position="607"/>
        <end position="640"/>
    </location>
</feature>
<feature type="transmembrane region" description="Helical" evidence="1">
    <location>
        <begin position="757"/>
        <end position="777"/>
    </location>
</feature>
<keyword evidence="1" id="KW-0812">Transmembrane</keyword>
<feature type="transmembrane region" description="Helical" evidence="1">
    <location>
        <begin position="1054"/>
        <end position="1071"/>
    </location>
</feature>
<feature type="transmembrane region" description="Helical" evidence="1">
    <location>
        <begin position="1129"/>
        <end position="1146"/>
    </location>
</feature>
<sequence>MWLKIPIDLENEAANVHLLQELDRWIELGLLSEAQVISLGRKLCSPLPIAHKAPTAVQQESVEVNTEVRRSETAPPETLTEVPTATGQPFFSRFKSHLVQSFLAEVSVLWLLFLGVFLVVVSSGVLVASQWQSFSIVGQYSILLVYTLAFGGASHWAAGQAKLQTTAQMLKATTLLLIPLNMWMIDTSGLINTTAGLAIVASIGLSILTLVLAPQRMIGLTVLGLSWLHWGWGFATWPLIATYVGTLSSAISLVWDMPKITAEETDEDREAESQPQGILVAIALLILLVRSVWIAQIPIAQLGLAMGLCGWVLRRLYQRYPLWPQLGAGLMLLGWLVSVIPYPLQALGISGLAIWLLLEQLGQHTQERDQLRTLSRLWLVGLQACGLVWLTLPGPLRQTILLAVGSLSQDPVSTIEFSGLWLYGYVGLMVVGAKRFRQKEHTAWAQLTENLAMGLSPLLVLLIVPQAQSFLLMMSLLGQTLTLGAITRLRRPATNWLIYCTHISALATVISGLYVISGWFGYWNRWQGALVFLSLMTVEWIASVASHRYPQWRQSSWYLGIGLSIIAYSLLLDNWGSWINLSWLVVPGLLTWLAYRRQLVAQPQLVTTALTVLALGSQILLISSWPMATVALFTGAGLLYLHSQRWPTQTFLPVITIGFALGGGHAAAIWLWLMPKVWPENVASLFLVIALFSGGLSILARQLKHQAQPLLRAYGNASYGWSRALAVALSFDLTLIMVLSYSLNYPFAEAQAISPDVATLLQYGAAAMALILARFFTERRLSNLDYWEVSHGVGLLVAMGLTLWHQEMKPQMLATAMVALGLGTQMLGSIYVAKHQRNYPSSWHYIPLAYGALGLVLSHLNFTAITGVYSFVVGIVVLAIGRRQTDLRPLGYGGLGLLSLGTYELVVYQMLQASGGEPGDGLTLLALVGSAIAPLYLLGDRWIQRYSKLTTSEIATGSLLHWLLSVMLAALAMISGHSQLGVWLWLSTSCFLTLYALLRGNSRWFPAYATNAKSGHIVQLNGNHHSYRQWTWSGLVIATIAVSYGVDHLLSHLTLLRGWGALFACLFSLIAHRLPWQRWGWPMRPWQRIALVWPVLATLLSITTITTQSLLLIGAFYAAMAKQLRAVRLSYLSLGLLNWALLRYLFDQAWLTPLWLGTMIGVSTLYILEIDPRWQLVSAREERHRLRSLATLLIGLTAIFQAETTSALFISLSLLISFGFIGLGLFTRVRAYLYVGTLTFSLQILRAIALFISTDGRMLWAIGILLGIALIWVAATFEARRAQISELLNKWADMLQTWE</sequence>
<feature type="transmembrane region" description="Helical" evidence="1">
    <location>
        <begin position="191"/>
        <end position="213"/>
    </location>
</feature>
<feature type="transmembrane region" description="Helical" evidence="1">
    <location>
        <begin position="412"/>
        <end position="431"/>
    </location>
</feature>
<feature type="transmembrane region" description="Helical" evidence="1">
    <location>
        <begin position="789"/>
        <end position="805"/>
    </location>
</feature>
<feature type="transmembrane region" description="Helical" evidence="1">
    <location>
        <begin position="890"/>
        <end position="910"/>
    </location>
</feature>
<organism evidence="2 3">
    <name type="scientific">Adonisia turfae CCMR0081</name>
    <dbReference type="NCBI Taxonomy" id="2292702"/>
    <lineage>
        <taxon>Bacteria</taxon>
        <taxon>Bacillati</taxon>
        <taxon>Cyanobacteriota</taxon>
        <taxon>Adonisia</taxon>
        <taxon>Adonisia turfae</taxon>
    </lineage>
</organism>
<dbReference type="Proteomes" id="UP000481033">
    <property type="component" value="Unassembled WGS sequence"/>
</dbReference>
<feature type="transmembrane region" description="Helical" evidence="1">
    <location>
        <begin position="140"/>
        <end position="157"/>
    </location>
</feature>
<feature type="transmembrane region" description="Helical" evidence="1">
    <location>
        <begin position="1208"/>
        <end position="1226"/>
    </location>
</feature>
<comment type="caution">
    <text evidence="2">The sequence shown here is derived from an EMBL/GenBank/DDBJ whole genome shotgun (WGS) entry which is preliminary data.</text>
</comment>
<evidence type="ECO:0000313" key="3">
    <source>
        <dbReference type="Proteomes" id="UP000481033"/>
    </source>
</evidence>
<feature type="transmembrane region" description="Helical" evidence="1">
    <location>
        <begin position="374"/>
        <end position="392"/>
    </location>
</feature>
<dbReference type="RefSeq" id="WP_163696662.1">
    <property type="nucleotide sequence ID" value="NZ_QXHD01000004.1"/>
</dbReference>
<reference evidence="2 3" key="1">
    <citation type="journal article" date="2020" name="Microb. Ecol.">
        <title>Ecogenomics of the Marine Benthic Filamentous Cyanobacterium Adonisia.</title>
        <authorList>
            <person name="Walter J.M."/>
            <person name="Coutinho F.H."/>
            <person name="Leomil L."/>
            <person name="Hargreaves P.I."/>
            <person name="Campeao M.E."/>
            <person name="Vieira V.V."/>
            <person name="Silva B.S."/>
            <person name="Fistarol G.O."/>
            <person name="Salomon P.S."/>
            <person name="Sawabe T."/>
            <person name="Mino S."/>
            <person name="Hosokawa M."/>
            <person name="Miyashita H."/>
            <person name="Maruyama F."/>
            <person name="van Verk M.C."/>
            <person name="Dutilh B.E."/>
            <person name="Thompson C.C."/>
            <person name="Thompson F.L."/>
        </authorList>
    </citation>
    <scope>NUCLEOTIDE SEQUENCE [LARGE SCALE GENOMIC DNA]</scope>
    <source>
        <strain evidence="2 3">CCMR0081</strain>
    </source>
</reference>
<feature type="transmembrane region" description="Helical" evidence="1">
    <location>
        <begin position="922"/>
        <end position="939"/>
    </location>
</feature>